<sequence length="263" mass="27571">MASRYTASDPGAYERLMGRWSPRLAEPFLDHAGLVAGETVLDIGCGTGSLTTALAARAEPRAVIGVDIAFPFVRFAAAQESRVAFVTGDACALPFADASIDHALSLLALNFVSNPAQAMSEIHRVVRPGGRVAAAVWDFAGGLVYQRIFWDTAAALDPAASRARAKQLSAPLLAPGALAAALAAAGFTEVHGSSMTIRMDYADFADYWEPIAAATGPVGDYVRATPPALLAEIRGKIRDAYLSGRPDGLRSLAATAWVATGRR</sequence>
<dbReference type="InterPro" id="IPR029063">
    <property type="entry name" value="SAM-dependent_MTases_sf"/>
</dbReference>
<gene>
    <name evidence="2" type="ORF">FRZ61_06380</name>
</gene>
<dbReference type="KEGG" id="hadh:FRZ61_06380"/>
<accession>A0A5J6MTR7</accession>
<dbReference type="Proteomes" id="UP000325797">
    <property type="component" value="Chromosome"/>
</dbReference>
<organism evidence="2 3">
    <name type="scientific">Hypericibacter adhaerens</name>
    <dbReference type="NCBI Taxonomy" id="2602016"/>
    <lineage>
        <taxon>Bacteria</taxon>
        <taxon>Pseudomonadati</taxon>
        <taxon>Pseudomonadota</taxon>
        <taxon>Alphaproteobacteria</taxon>
        <taxon>Rhodospirillales</taxon>
        <taxon>Dongiaceae</taxon>
        <taxon>Hypericibacter</taxon>
    </lineage>
</organism>
<feature type="domain" description="Methyltransferase type 11" evidence="1">
    <location>
        <begin position="41"/>
        <end position="133"/>
    </location>
</feature>
<protein>
    <submittedName>
        <fullName evidence="2">SAM-dependent methyltransferase</fullName>
    </submittedName>
</protein>
<dbReference type="CDD" id="cd02440">
    <property type="entry name" value="AdoMet_MTases"/>
    <property type="match status" value="1"/>
</dbReference>
<dbReference type="Pfam" id="PF08241">
    <property type="entry name" value="Methyltransf_11"/>
    <property type="match status" value="1"/>
</dbReference>
<dbReference type="PANTHER" id="PTHR43591">
    <property type="entry name" value="METHYLTRANSFERASE"/>
    <property type="match status" value="1"/>
</dbReference>
<dbReference type="GO" id="GO:0008757">
    <property type="term" value="F:S-adenosylmethionine-dependent methyltransferase activity"/>
    <property type="evidence" value="ECO:0007669"/>
    <property type="project" value="InterPro"/>
</dbReference>
<keyword evidence="2" id="KW-0489">Methyltransferase</keyword>
<evidence type="ECO:0000313" key="3">
    <source>
        <dbReference type="Proteomes" id="UP000325797"/>
    </source>
</evidence>
<dbReference type="Gene3D" id="3.40.50.150">
    <property type="entry name" value="Vaccinia Virus protein VP39"/>
    <property type="match status" value="1"/>
</dbReference>
<dbReference type="AlphaFoldDB" id="A0A5J6MTR7"/>
<dbReference type="OrthoDB" id="9795634at2"/>
<dbReference type="InterPro" id="IPR013216">
    <property type="entry name" value="Methyltransf_11"/>
</dbReference>
<keyword evidence="3" id="KW-1185">Reference proteome</keyword>
<dbReference type="PANTHER" id="PTHR43591:SF24">
    <property type="entry name" value="2-METHOXY-6-POLYPRENYL-1,4-BENZOQUINOL METHYLASE, MITOCHONDRIAL"/>
    <property type="match status" value="1"/>
</dbReference>
<dbReference type="EMBL" id="CP042582">
    <property type="protein sequence ID" value="QEX20719.1"/>
    <property type="molecule type" value="Genomic_DNA"/>
</dbReference>
<evidence type="ECO:0000259" key="1">
    <source>
        <dbReference type="Pfam" id="PF08241"/>
    </source>
</evidence>
<dbReference type="SUPFAM" id="SSF53335">
    <property type="entry name" value="S-adenosyl-L-methionine-dependent methyltransferases"/>
    <property type="match status" value="1"/>
</dbReference>
<evidence type="ECO:0000313" key="2">
    <source>
        <dbReference type="EMBL" id="QEX20719.1"/>
    </source>
</evidence>
<dbReference type="GO" id="GO:0032259">
    <property type="term" value="P:methylation"/>
    <property type="evidence" value="ECO:0007669"/>
    <property type="project" value="UniProtKB-KW"/>
</dbReference>
<reference evidence="2 3" key="1">
    <citation type="submission" date="2019-08" db="EMBL/GenBank/DDBJ databases">
        <title>Hyperibacter terrae gen. nov., sp. nov. and Hyperibacter viscosus sp. nov., two new members in the family Rhodospirillaceae isolated from the rhizosphere of Hypericum perforatum.</title>
        <authorList>
            <person name="Noviana Z."/>
        </authorList>
    </citation>
    <scope>NUCLEOTIDE SEQUENCE [LARGE SCALE GENOMIC DNA]</scope>
    <source>
        <strain evidence="2 3">R5959</strain>
    </source>
</reference>
<dbReference type="RefSeq" id="WP_151114943.1">
    <property type="nucleotide sequence ID" value="NZ_CP042582.1"/>
</dbReference>
<name>A0A5J6MTR7_9PROT</name>
<keyword evidence="2" id="KW-0808">Transferase</keyword>
<proteinExistence type="predicted"/>